<keyword evidence="3 7" id="KW-0444">Lipid biosynthesis</keyword>
<keyword evidence="8" id="KW-0472">Membrane</keyword>
<keyword evidence="7" id="KW-0594">Phospholipid biosynthesis</keyword>
<proteinExistence type="inferred from homology"/>
<keyword evidence="8" id="KW-0812">Transmembrane</keyword>
<keyword evidence="8" id="KW-1133">Transmembrane helix</keyword>
<dbReference type="CDD" id="cd07989">
    <property type="entry name" value="LPLAT_AGPAT-like"/>
    <property type="match status" value="1"/>
</dbReference>
<accession>A0ABV4DWC6</accession>
<reference evidence="10 11" key="1">
    <citation type="submission" date="2024-08" db="EMBL/GenBank/DDBJ databases">
        <title>Clostridium lapicellarii sp. nov., and Clostridium renhuaiense sp. nov., two species isolated from the mud in a fermentation cellar used for producing sauce-flavour Chinese liquors.</title>
        <authorList>
            <person name="Yang F."/>
            <person name="Wang H."/>
            <person name="Chen L.Q."/>
            <person name="Zhou N."/>
            <person name="Lu J.J."/>
            <person name="Pu X.X."/>
            <person name="Wan B."/>
            <person name="Wang L."/>
            <person name="Liu S.J."/>
        </authorList>
    </citation>
    <scope>NUCLEOTIDE SEQUENCE [LARGE SCALE GENOMIC DNA]</scope>
    <source>
        <strain evidence="10 11">MT-113</strain>
    </source>
</reference>
<dbReference type="Proteomes" id="UP001565220">
    <property type="component" value="Unassembled WGS sequence"/>
</dbReference>
<keyword evidence="4 7" id="KW-0808">Transferase</keyword>
<dbReference type="SMART" id="SM00563">
    <property type="entry name" value="PlsC"/>
    <property type="match status" value="1"/>
</dbReference>
<dbReference type="RefSeq" id="WP_369868871.1">
    <property type="nucleotide sequence ID" value="NZ_JBGFFE010000009.1"/>
</dbReference>
<evidence type="ECO:0000313" key="11">
    <source>
        <dbReference type="Proteomes" id="UP001565220"/>
    </source>
</evidence>
<dbReference type="EMBL" id="JBGFFE010000009">
    <property type="protein sequence ID" value="MEY8763555.1"/>
    <property type="molecule type" value="Genomic_DNA"/>
</dbReference>
<feature type="transmembrane region" description="Helical" evidence="8">
    <location>
        <begin position="6"/>
        <end position="22"/>
    </location>
</feature>
<keyword evidence="6 7" id="KW-0012">Acyltransferase</keyword>
<evidence type="ECO:0000256" key="8">
    <source>
        <dbReference type="SAM" id="Phobius"/>
    </source>
</evidence>
<keyword evidence="5 7" id="KW-0443">Lipid metabolism</keyword>
<dbReference type="NCBIfam" id="TIGR00530">
    <property type="entry name" value="AGP_acyltrn"/>
    <property type="match status" value="1"/>
</dbReference>
<keyword evidence="7" id="KW-1208">Phospholipid metabolism</keyword>
<organism evidence="10 11">
    <name type="scientific">Clostridium lapidicellarium</name>
    <dbReference type="NCBI Taxonomy" id="3240931"/>
    <lineage>
        <taxon>Bacteria</taxon>
        <taxon>Bacillati</taxon>
        <taxon>Bacillota</taxon>
        <taxon>Clostridia</taxon>
        <taxon>Eubacteriales</taxon>
        <taxon>Clostridiaceae</taxon>
        <taxon>Clostridium</taxon>
    </lineage>
</organism>
<evidence type="ECO:0000256" key="5">
    <source>
        <dbReference type="ARBA" id="ARBA00023098"/>
    </source>
</evidence>
<name>A0ABV4DWC6_9CLOT</name>
<feature type="domain" description="Phospholipid/glycerol acyltransferase" evidence="9">
    <location>
        <begin position="72"/>
        <end position="186"/>
    </location>
</feature>
<dbReference type="GO" id="GO:0016746">
    <property type="term" value="F:acyltransferase activity"/>
    <property type="evidence" value="ECO:0007669"/>
    <property type="project" value="UniProtKB-KW"/>
</dbReference>
<comment type="similarity">
    <text evidence="2 7">Belongs to the 1-acyl-sn-glycerol-3-phosphate acyltransferase family.</text>
</comment>
<evidence type="ECO:0000259" key="9">
    <source>
        <dbReference type="SMART" id="SM00563"/>
    </source>
</evidence>
<evidence type="ECO:0000256" key="6">
    <source>
        <dbReference type="ARBA" id="ARBA00023315"/>
    </source>
</evidence>
<dbReference type="EC" id="2.3.1.51" evidence="7"/>
<dbReference type="Pfam" id="PF01553">
    <property type="entry name" value="Acyltransferase"/>
    <property type="match status" value="1"/>
</dbReference>
<keyword evidence="11" id="KW-1185">Reference proteome</keyword>
<evidence type="ECO:0000256" key="7">
    <source>
        <dbReference type="RuleBase" id="RU361267"/>
    </source>
</evidence>
<evidence type="ECO:0000256" key="1">
    <source>
        <dbReference type="ARBA" id="ARBA00005189"/>
    </source>
</evidence>
<evidence type="ECO:0000313" key="10">
    <source>
        <dbReference type="EMBL" id="MEY8763555.1"/>
    </source>
</evidence>
<comment type="domain">
    <text evidence="7">The HXXXXD motif is essential for acyltransferase activity and may constitute the binding site for the phosphate moiety of the glycerol-3-phosphate.</text>
</comment>
<sequence>MKTVFLYIYFIFYAFYTLYLELKIKFMYKNFAGKKADRLISEIVSKWAKNILDKIGVKVDVIGQKNIGERNYLFVSNHQGIFDPLVMLAYIDKSMGFIAKKELLKVPVIREGMKKIHCVFMDRENMRESVKAIARGIDNLKNGYSMVVFPEGTISKCHKMLDFKKGSFKLAIKSGVSIIPVAIDGSYRIFEGCKYKIFAPAGVKMVIDKPIDVKLLSAKQKRSLPLMVKSIIEKNLNSR</sequence>
<dbReference type="InterPro" id="IPR002123">
    <property type="entry name" value="Plipid/glycerol_acylTrfase"/>
</dbReference>
<dbReference type="InterPro" id="IPR004552">
    <property type="entry name" value="AGP_acyltrans"/>
</dbReference>
<dbReference type="PANTHER" id="PTHR10434:SF64">
    <property type="entry name" value="1-ACYL-SN-GLYCEROL-3-PHOSPHATE ACYLTRANSFERASE-RELATED"/>
    <property type="match status" value="1"/>
</dbReference>
<evidence type="ECO:0000256" key="4">
    <source>
        <dbReference type="ARBA" id="ARBA00022679"/>
    </source>
</evidence>
<comment type="caution">
    <text evidence="10">The sequence shown here is derived from an EMBL/GenBank/DDBJ whole genome shotgun (WGS) entry which is preliminary data.</text>
</comment>
<protein>
    <recommendedName>
        <fullName evidence="7">1-acyl-sn-glycerol-3-phosphate acyltransferase</fullName>
        <ecNumber evidence="7">2.3.1.51</ecNumber>
    </recommendedName>
</protein>
<evidence type="ECO:0000256" key="2">
    <source>
        <dbReference type="ARBA" id="ARBA00008655"/>
    </source>
</evidence>
<comment type="catalytic activity">
    <reaction evidence="7">
        <text>a 1-acyl-sn-glycero-3-phosphate + an acyl-CoA = a 1,2-diacyl-sn-glycero-3-phosphate + CoA</text>
        <dbReference type="Rhea" id="RHEA:19709"/>
        <dbReference type="ChEBI" id="CHEBI:57287"/>
        <dbReference type="ChEBI" id="CHEBI:57970"/>
        <dbReference type="ChEBI" id="CHEBI:58342"/>
        <dbReference type="ChEBI" id="CHEBI:58608"/>
        <dbReference type="EC" id="2.3.1.51"/>
    </reaction>
</comment>
<gene>
    <name evidence="10" type="ORF">AB8S09_07875</name>
</gene>
<comment type="pathway">
    <text evidence="1">Lipid metabolism.</text>
</comment>
<dbReference type="PANTHER" id="PTHR10434">
    <property type="entry name" value="1-ACYL-SN-GLYCEROL-3-PHOSPHATE ACYLTRANSFERASE"/>
    <property type="match status" value="1"/>
</dbReference>
<evidence type="ECO:0000256" key="3">
    <source>
        <dbReference type="ARBA" id="ARBA00022516"/>
    </source>
</evidence>
<dbReference type="SUPFAM" id="SSF69593">
    <property type="entry name" value="Glycerol-3-phosphate (1)-acyltransferase"/>
    <property type="match status" value="1"/>
</dbReference>